<accession>A0A918KK16</accession>
<feature type="transmembrane region" description="Helical" evidence="1">
    <location>
        <begin position="58"/>
        <end position="80"/>
    </location>
</feature>
<dbReference type="InterPro" id="IPR053824">
    <property type="entry name" value="DUF7010"/>
</dbReference>
<keyword evidence="3" id="KW-1185">Reference proteome</keyword>
<keyword evidence="1" id="KW-0812">Transmembrane</keyword>
<evidence type="ECO:0000313" key="3">
    <source>
        <dbReference type="Proteomes" id="UP000600865"/>
    </source>
</evidence>
<comment type="caution">
    <text evidence="2">The sequence shown here is derived from an EMBL/GenBank/DDBJ whole genome shotgun (WGS) entry which is preliminary data.</text>
</comment>
<evidence type="ECO:0000256" key="1">
    <source>
        <dbReference type="SAM" id="Phobius"/>
    </source>
</evidence>
<feature type="transmembrane region" description="Helical" evidence="1">
    <location>
        <begin position="169"/>
        <end position="190"/>
    </location>
</feature>
<protein>
    <submittedName>
        <fullName evidence="2">Uncharacterized protein</fullName>
    </submittedName>
</protein>
<dbReference type="Proteomes" id="UP000600865">
    <property type="component" value="Unassembled WGS sequence"/>
</dbReference>
<dbReference type="Pfam" id="PF22765">
    <property type="entry name" value="DUF7010"/>
    <property type="match status" value="1"/>
</dbReference>
<dbReference type="RefSeq" id="WP_189582911.1">
    <property type="nucleotide sequence ID" value="NZ_BMYV01000001.1"/>
</dbReference>
<reference evidence="2 3" key="1">
    <citation type="journal article" date="2014" name="Int. J. Syst. Evol. Microbiol.">
        <title>Complete genome sequence of Corynebacterium casei LMG S-19264T (=DSM 44701T), isolated from a smear-ripened cheese.</title>
        <authorList>
            <consortium name="US DOE Joint Genome Institute (JGI-PGF)"/>
            <person name="Walter F."/>
            <person name="Albersmeier A."/>
            <person name="Kalinowski J."/>
            <person name="Ruckert C."/>
        </authorList>
    </citation>
    <scope>NUCLEOTIDE SEQUENCE [LARGE SCALE GENOMIC DNA]</scope>
    <source>
        <strain evidence="2 3">KCTC 23968</strain>
    </source>
</reference>
<gene>
    <name evidence="2" type="ORF">GCM10011309_12750</name>
</gene>
<sequence length="208" mass="22536">MKKEKIGVPPELTELKARLAEHRLAQYIRLNGGVPIPMAGAIYWLALAYVGTRTGLEGWAGLALPLSGAIFPLALLLAALMKNKFMSDKSAVGDVLLPTFIGMLLFWPMLVMAIKSASPELVVPILAIGMSIHWPVIGWSYNRTALFSAHSILRAGLTLLVWFTAREQILILIPLAVAATYILTIAAIYFDVARLKSKSLTPLSGALS</sequence>
<feature type="transmembrane region" description="Helical" evidence="1">
    <location>
        <begin position="121"/>
        <end position="137"/>
    </location>
</feature>
<dbReference type="AlphaFoldDB" id="A0A918KK16"/>
<name>A0A918KK16_9PROT</name>
<proteinExistence type="predicted"/>
<dbReference type="EMBL" id="BMYV01000001">
    <property type="protein sequence ID" value="GGX64140.1"/>
    <property type="molecule type" value="Genomic_DNA"/>
</dbReference>
<evidence type="ECO:0000313" key="2">
    <source>
        <dbReference type="EMBL" id="GGX64140.1"/>
    </source>
</evidence>
<feature type="transmembrane region" description="Helical" evidence="1">
    <location>
        <begin position="27"/>
        <end position="46"/>
    </location>
</feature>
<organism evidence="2 3">
    <name type="scientific">Litorimonas cladophorae</name>
    <dbReference type="NCBI Taxonomy" id="1220491"/>
    <lineage>
        <taxon>Bacteria</taxon>
        <taxon>Pseudomonadati</taxon>
        <taxon>Pseudomonadota</taxon>
        <taxon>Alphaproteobacteria</taxon>
        <taxon>Maricaulales</taxon>
        <taxon>Robiginitomaculaceae</taxon>
    </lineage>
</organism>
<keyword evidence="1" id="KW-0472">Membrane</keyword>
<keyword evidence="1" id="KW-1133">Transmembrane helix</keyword>
<feature type="transmembrane region" description="Helical" evidence="1">
    <location>
        <begin position="92"/>
        <end position="115"/>
    </location>
</feature>